<evidence type="ECO:0000313" key="3">
    <source>
        <dbReference type="Proteomes" id="UP001597369"/>
    </source>
</evidence>
<dbReference type="SUPFAM" id="SSF46785">
    <property type="entry name" value="Winged helix' DNA-binding domain"/>
    <property type="match status" value="1"/>
</dbReference>
<evidence type="ECO:0000256" key="1">
    <source>
        <dbReference type="ARBA" id="ARBA00006479"/>
    </source>
</evidence>
<dbReference type="Gene3D" id="3.30.420.40">
    <property type="match status" value="2"/>
</dbReference>
<sequence length="418" mass="45983">MSSLLALEETYLENLNNVERKKHLQKIKIIKHLYVKGSKTNADICSRFSISSPTSMSLLNELVSEGLVEKQGRGKSIGGRKPDLYGLRNNSLFVLSIHMERFKTRMAIFDNNNNNITEVQTYSLEITKDLSAVDHLYTCAHQLILSSGIDPKKLMGIGISMPGLVASKEGNNYTYLLTSQESETLQHLLERKFNKPVYIQNDVKSATLAEYRFGLANGRRDVLVLSMDWGIGMGVIMDGKLRSGTSGFAGEFGHIPLVDEGALCHCGKRGCLETVASGIALAKKAKEGIKSGQNSLLNKLSDQEIDQIEPQLVIDAANNGDQYAINILSEIGISLGKGIAILIQLFNPELIILGGKIAEAKQYITTPIQHSINTYCMTQLREKTTIAVSELGKDAGIMGSVATVMENIFESHMELSRW</sequence>
<dbReference type="Pfam" id="PF13412">
    <property type="entry name" value="HTH_24"/>
    <property type="match status" value="1"/>
</dbReference>
<organism evidence="2 3">
    <name type="scientific">Pontibacter silvestris</name>
    <dbReference type="NCBI Taxonomy" id="2305183"/>
    <lineage>
        <taxon>Bacteria</taxon>
        <taxon>Pseudomonadati</taxon>
        <taxon>Bacteroidota</taxon>
        <taxon>Cytophagia</taxon>
        <taxon>Cytophagales</taxon>
        <taxon>Hymenobacteraceae</taxon>
        <taxon>Pontibacter</taxon>
    </lineage>
</organism>
<dbReference type="Proteomes" id="UP001597369">
    <property type="component" value="Unassembled WGS sequence"/>
</dbReference>
<protein>
    <submittedName>
        <fullName evidence="2">ROK family transcriptional regulator</fullName>
    </submittedName>
</protein>
<evidence type="ECO:0000313" key="2">
    <source>
        <dbReference type="EMBL" id="MFD2065800.1"/>
    </source>
</evidence>
<dbReference type="InterPro" id="IPR036388">
    <property type="entry name" value="WH-like_DNA-bd_sf"/>
</dbReference>
<proteinExistence type="inferred from homology"/>
<dbReference type="Pfam" id="PF00480">
    <property type="entry name" value="ROK"/>
    <property type="match status" value="1"/>
</dbReference>
<dbReference type="PANTHER" id="PTHR18964:SF149">
    <property type="entry name" value="BIFUNCTIONAL UDP-N-ACETYLGLUCOSAMINE 2-EPIMERASE_N-ACETYLMANNOSAMINE KINASE"/>
    <property type="match status" value="1"/>
</dbReference>
<comment type="caution">
    <text evidence="2">The sequence shown here is derived from an EMBL/GenBank/DDBJ whole genome shotgun (WGS) entry which is preliminary data.</text>
</comment>
<comment type="similarity">
    <text evidence="1">Belongs to the ROK (NagC/XylR) family.</text>
</comment>
<dbReference type="PROSITE" id="PS01125">
    <property type="entry name" value="ROK"/>
    <property type="match status" value="1"/>
</dbReference>
<dbReference type="InterPro" id="IPR036390">
    <property type="entry name" value="WH_DNA-bd_sf"/>
</dbReference>
<keyword evidence="3" id="KW-1185">Reference proteome</keyword>
<reference evidence="3" key="1">
    <citation type="journal article" date="2019" name="Int. J. Syst. Evol. Microbiol.">
        <title>The Global Catalogue of Microorganisms (GCM) 10K type strain sequencing project: providing services to taxonomists for standard genome sequencing and annotation.</title>
        <authorList>
            <consortium name="The Broad Institute Genomics Platform"/>
            <consortium name="The Broad Institute Genome Sequencing Center for Infectious Disease"/>
            <person name="Wu L."/>
            <person name="Ma J."/>
        </authorList>
    </citation>
    <scope>NUCLEOTIDE SEQUENCE [LARGE SCALE GENOMIC DNA]</scope>
    <source>
        <strain evidence="3">JCM 16545</strain>
    </source>
</reference>
<dbReference type="RefSeq" id="WP_229962566.1">
    <property type="nucleotide sequence ID" value="NZ_JAJJWI010000026.1"/>
</dbReference>
<dbReference type="InterPro" id="IPR049874">
    <property type="entry name" value="ROK_cs"/>
</dbReference>
<accession>A0ABW4WVD4</accession>
<dbReference type="Gene3D" id="1.10.10.10">
    <property type="entry name" value="Winged helix-like DNA-binding domain superfamily/Winged helix DNA-binding domain"/>
    <property type="match status" value="1"/>
</dbReference>
<dbReference type="InterPro" id="IPR043129">
    <property type="entry name" value="ATPase_NBD"/>
</dbReference>
<dbReference type="InterPro" id="IPR000600">
    <property type="entry name" value="ROK"/>
</dbReference>
<dbReference type="SUPFAM" id="SSF53067">
    <property type="entry name" value="Actin-like ATPase domain"/>
    <property type="match status" value="2"/>
</dbReference>
<name>A0ABW4WVD4_9BACT</name>
<gene>
    <name evidence="2" type="ORF">ACFSKU_02820</name>
</gene>
<dbReference type="PANTHER" id="PTHR18964">
    <property type="entry name" value="ROK (REPRESSOR, ORF, KINASE) FAMILY"/>
    <property type="match status" value="1"/>
</dbReference>
<dbReference type="EMBL" id="JBHUHV010000009">
    <property type="protein sequence ID" value="MFD2065800.1"/>
    <property type="molecule type" value="Genomic_DNA"/>
</dbReference>